<comment type="caution">
    <text evidence="1">The sequence shown here is derived from an EMBL/GenBank/DDBJ whole genome shotgun (WGS) entry which is preliminary data.</text>
</comment>
<protein>
    <submittedName>
        <fullName evidence="1">Uncharacterized protein</fullName>
    </submittedName>
</protein>
<dbReference type="EMBL" id="CADEAL010001112">
    <property type="protein sequence ID" value="CAB1429049.1"/>
    <property type="molecule type" value="Genomic_DNA"/>
</dbReference>
<name>A0A9N7YLZ6_PLEPL</name>
<gene>
    <name evidence="1" type="ORF">PLEPLA_LOCUS17024</name>
</gene>
<keyword evidence="2" id="KW-1185">Reference proteome</keyword>
<dbReference type="Proteomes" id="UP001153269">
    <property type="component" value="Unassembled WGS sequence"/>
</dbReference>
<sequence length="111" mass="12734">MCLRSPYRLRVNPLVPLSTKKSSLSDVNLSVQSHNHSMTHLHPCTTSAPDTRSSPFNEELCMRRPNIALHSSFELVCRLEMEFTPRQHEKLLRKHLAHQGDGFFSNSLLHT</sequence>
<organism evidence="1 2">
    <name type="scientific">Pleuronectes platessa</name>
    <name type="common">European plaice</name>
    <dbReference type="NCBI Taxonomy" id="8262"/>
    <lineage>
        <taxon>Eukaryota</taxon>
        <taxon>Metazoa</taxon>
        <taxon>Chordata</taxon>
        <taxon>Craniata</taxon>
        <taxon>Vertebrata</taxon>
        <taxon>Euteleostomi</taxon>
        <taxon>Actinopterygii</taxon>
        <taxon>Neopterygii</taxon>
        <taxon>Teleostei</taxon>
        <taxon>Neoteleostei</taxon>
        <taxon>Acanthomorphata</taxon>
        <taxon>Carangaria</taxon>
        <taxon>Pleuronectiformes</taxon>
        <taxon>Pleuronectoidei</taxon>
        <taxon>Pleuronectidae</taxon>
        <taxon>Pleuronectes</taxon>
    </lineage>
</organism>
<dbReference type="AlphaFoldDB" id="A0A9N7YLZ6"/>
<reference evidence="1" key="1">
    <citation type="submission" date="2020-03" db="EMBL/GenBank/DDBJ databases">
        <authorList>
            <person name="Weist P."/>
        </authorList>
    </citation>
    <scope>NUCLEOTIDE SEQUENCE</scope>
</reference>
<evidence type="ECO:0000313" key="1">
    <source>
        <dbReference type="EMBL" id="CAB1429049.1"/>
    </source>
</evidence>
<accession>A0A9N7YLZ6</accession>
<proteinExistence type="predicted"/>
<evidence type="ECO:0000313" key="2">
    <source>
        <dbReference type="Proteomes" id="UP001153269"/>
    </source>
</evidence>